<dbReference type="Pfam" id="PF00126">
    <property type="entry name" value="HTH_1"/>
    <property type="match status" value="1"/>
</dbReference>
<dbReference type="PANTHER" id="PTHR30427">
    <property type="entry name" value="TRANSCRIPTIONAL ACTIVATOR PROTEIN LYSR"/>
    <property type="match status" value="1"/>
</dbReference>
<keyword evidence="3" id="KW-0238">DNA-binding</keyword>
<dbReference type="Pfam" id="PF03466">
    <property type="entry name" value="LysR_substrate"/>
    <property type="match status" value="1"/>
</dbReference>
<dbReference type="PROSITE" id="PS50931">
    <property type="entry name" value="HTH_LYSR"/>
    <property type="match status" value="1"/>
</dbReference>
<proteinExistence type="inferred from homology"/>
<dbReference type="GO" id="GO:0010628">
    <property type="term" value="P:positive regulation of gene expression"/>
    <property type="evidence" value="ECO:0007669"/>
    <property type="project" value="TreeGrafter"/>
</dbReference>
<dbReference type="Proteomes" id="UP000464674">
    <property type="component" value="Chromosome"/>
</dbReference>
<organism evidence="6 7">
    <name type="scientific">Komagataeibacter xylinus</name>
    <name type="common">Gluconacetobacter xylinus</name>
    <dbReference type="NCBI Taxonomy" id="28448"/>
    <lineage>
        <taxon>Bacteria</taxon>
        <taxon>Pseudomonadati</taxon>
        <taxon>Pseudomonadota</taxon>
        <taxon>Alphaproteobacteria</taxon>
        <taxon>Acetobacterales</taxon>
        <taxon>Acetobacteraceae</taxon>
        <taxon>Komagataeibacter</taxon>
    </lineage>
</organism>
<evidence type="ECO:0000259" key="5">
    <source>
        <dbReference type="PROSITE" id="PS50931"/>
    </source>
</evidence>
<dbReference type="SUPFAM" id="SSF53850">
    <property type="entry name" value="Periplasmic binding protein-like II"/>
    <property type="match status" value="1"/>
</dbReference>
<evidence type="ECO:0000256" key="4">
    <source>
        <dbReference type="ARBA" id="ARBA00023163"/>
    </source>
</evidence>
<dbReference type="InterPro" id="IPR036390">
    <property type="entry name" value="WH_DNA-bd_sf"/>
</dbReference>
<dbReference type="GO" id="GO:0003700">
    <property type="term" value="F:DNA-binding transcription factor activity"/>
    <property type="evidence" value="ECO:0007669"/>
    <property type="project" value="InterPro"/>
</dbReference>
<dbReference type="SUPFAM" id="SSF46785">
    <property type="entry name" value="Winged helix' DNA-binding domain"/>
    <property type="match status" value="1"/>
</dbReference>
<dbReference type="PRINTS" id="PR00039">
    <property type="entry name" value="HTHLYSR"/>
</dbReference>
<reference evidence="6 7" key="1">
    <citation type="journal article" date="2020" name="Carbohydr. Polym.">
        <title>Characterization and optimization of production of bacterial cellulose from strain CGMCC 17276 based on whole-genome analysis.</title>
        <authorList>
            <person name="Lu T."/>
            <person name="Gao H."/>
            <person name="Liao B."/>
            <person name="Wu J."/>
            <person name="Zhang W."/>
            <person name="Huang J."/>
            <person name="Liu M."/>
            <person name="Huang J."/>
            <person name="Chang Z."/>
            <person name="Jin M."/>
            <person name="Yi Z."/>
            <person name="Jiang D."/>
        </authorList>
    </citation>
    <scope>NUCLEOTIDE SEQUENCE [LARGE SCALE GENOMIC DNA]</scope>
    <source>
        <strain evidence="6 7">CGMCC 17276</strain>
    </source>
</reference>
<evidence type="ECO:0000256" key="3">
    <source>
        <dbReference type="ARBA" id="ARBA00023125"/>
    </source>
</evidence>
<comment type="similarity">
    <text evidence="1">Belongs to the LysR transcriptional regulatory family.</text>
</comment>
<protein>
    <submittedName>
        <fullName evidence="6">LysR family transcriptional regulator</fullName>
    </submittedName>
</protein>
<evidence type="ECO:0000256" key="2">
    <source>
        <dbReference type="ARBA" id="ARBA00023015"/>
    </source>
</evidence>
<dbReference type="InterPro" id="IPR036388">
    <property type="entry name" value="WH-like_DNA-bd_sf"/>
</dbReference>
<dbReference type="InterPro" id="IPR000847">
    <property type="entry name" value="LysR_HTH_N"/>
</dbReference>
<dbReference type="Gene3D" id="3.40.190.10">
    <property type="entry name" value="Periplasmic binding protein-like II"/>
    <property type="match status" value="2"/>
</dbReference>
<dbReference type="RefSeq" id="WP_159261607.1">
    <property type="nucleotide sequence ID" value="NZ_CP041348.1"/>
</dbReference>
<evidence type="ECO:0000313" key="7">
    <source>
        <dbReference type="Proteomes" id="UP000464674"/>
    </source>
</evidence>
<feature type="domain" description="HTH lysR-type" evidence="5">
    <location>
        <begin position="4"/>
        <end position="61"/>
    </location>
</feature>
<dbReference type="GO" id="GO:0043565">
    <property type="term" value="F:sequence-specific DNA binding"/>
    <property type="evidence" value="ECO:0007669"/>
    <property type="project" value="TreeGrafter"/>
</dbReference>
<dbReference type="Gene3D" id="1.10.10.10">
    <property type="entry name" value="Winged helix-like DNA-binding domain superfamily/Winged helix DNA-binding domain"/>
    <property type="match status" value="1"/>
</dbReference>
<dbReference type="InterPro" id="IPR005119">
    <property type="entry name" value="LysR_subst-bd"/>
</dbReference>
<gene>
    <name evidence="6" type="ORF">FMA36_06290</name>
</gene>
<accession>A0A857FLX9</accession>
<dbReference type="PANTHER" id="PTHR30427:SF1">
    <property type="entry name" value="TRANSCRIPTIONAL ACTIVATOR PROTEIN LYSR"/>
    <property type="match status" value="1"/>
</dbReference>
<dbReference type="OrthoDB" id="8479870at2"/>
<evidence type="ECO:0000313" key="6">
    <source>
        <dbReference type="EMBL" id="QHC35165.1"/>
    </source>
</evidence>
<dbReference type="EMBL" id="CP041348">
    <property type="protein sequence ID" value="QHC35165.1"/>
    <property type="molecule type" value="Genomic_DNA"/>
</dbReference>
<evidence type="ECO:0000256" key="1">
    <source>
        <dbReference type="ARBA" id="ARBA00009437"/>
    </source>
</evidence>
<sequence length="309" mass="33870">MLPQRLHQLRAFLAVYQAGSVTLAAEMLHLSQPAVTKLVHALEAQVGIVLFDRSRRRLAPTREAVVLRNELDTLFSTLDRTDSLLTALRNGLDGRLHIAAVPAVGNFLIPGPLSVHLAQRPSQASVTVTSSVEVNSLVQSGAADIGFCLPVNAGDMVNVRHIITLPSFVALPRAHRLSRSRCVDIAQLEGDPFVTVNQNYGFGNPLVDFFRTHGFHHAPRVETQSNAVACGLVEAGVGFAIVDAPTAYSYRKRVCVLPMTQEISFPIRVIYPPSVERSSLDRFIPLVEKELARMTSKILEESIDREDPV</sequence>
<keyword evidence="2" id="KW-0805">Transcription regulation</keyword>
<dbReference type="AlphaFoldDB" id="A0A857FLX9"/>
<name>A0A857FLX9_KOMXY</name>
<keyword evidence="4" id="KW-0804">Transcription</keyword>